<reference evidence="1" key="1">
    <citation type="journal article" date="2020" name="Mol. Plant Microbe Interact.">
        <title>Genome Sequence of the Biocontrol Agent Coniothyrium minitans strain Conio (IMI 134523).</title>
        <authorList>
            <person name="Patel D."/>
            <person name="Shittu T.A."/>
            <person name="Baroncelli R."/>
            <person name="Muthumeenakshi S."/>
            <person name="Osborne T.H."/>
            <person name="Janganan T.K."/>
            <person name="Sreenivasaprasad S."/>
        </authorList>
    </citation>
    <scope>NUCLEOTIDE SEQUENCE</scope>
    <source>
        <strain evidence="1">Conio</strain>
    </source>
</reference>
<dbReference type="Proteomes" id="UP000756921">
    <property type="component" value="Unassembled WGS sequence"/>
</dbReference>
<comment type="caution">
    <text evidence="1">The sequence shown here is derived from an EMBL/GenBank/DDBJ whole genome shotgun (WGS) entry which is preliminary data.</text>
</comment>
<protein>
    <submittedName>
        <fullName evidence="1">Uncharacterized protein</fullName>
    </submittedName>
</protein>
<organism evidence="1 2">
    <name type="scientific">Paraphaeosphaeria minitans</name>
    <dbReference type="NCBI Taxonomy" id="565426"/>
    <lineage>
        <taxon>Eukaryota</taxon>
        <taxon>Fungi</taxon>
        <taxon>Dikarya</taxon>
        <taxon>Ascomycota</taxon>
        <taxon>Pezizomycotina</taxon>
        <taxon>Dothideomycetes</taxon>
        <taxon>Pleosporomycetidae</taxon>
        <taxon>Pleosporales</taxon>
        <taxon>Massarineae</taxon>
        <taxon>Didymosphaeriaceae</taxon>
        <taxon>Paraphaeosphaeria</taxon>
    </lineage>
</organism>
<evidence type="ECO:0000313" key="1">
    <source>
        <dbReference type="EMBL" id="KAF9737468.1"/>
    </source>
</evidence>
<dbReference type="EMBL" id="WJXW01000004">
    <property type="protein sequence ID" value="KAF9737468.1"/>
    <property type="molecule type" value="Genomic_DNA"/>
</dbReference>
<dbReference type="OrthoDB" id="3801366at2759"/>
<proteinExistence type="predicted"/>
<sequence length="279" mass="31781">MDHSKTVFLDLAVEVGLMVYSHISLPLTDHLGFVMKSLMLSCKKIKAEMEQAIIENIQMYLDGMKKEWTETYGTTLHVSTPATVLEVKKGITVTIPGSFFVSDEDRGDPRKRFSTSLLRILPLHVDNIMLKVGRDVPDGWTESAATGFVKDIYGILGIEKTLKLDNGEQRGVSDGCLCADSLTVDGNLAYGGWRQALRRDEEDDYWFEKREEGNSTMGSDAQKTWHRLCEFGWMLEADDEPSSQDLSTYSIRWDWLLHHDDDLHAQIEESYDRDLPTRH</sequence>
<accession>A0A9P6KS52</accession>
<keyword evidence="2" id="KW-1185">Reference proteome</keyword>
<gene>
    <name evidence="1" type="ORF">PMIN01_05247</name>
</gene>
<evidence type="ECO:0000313" key="2">
    <source>
        <dbReference type="Proteomes" id="UP000756921"/>
    </source>
</evidence>
<name>A0A9P6KS52_9PLEO</name>
<dbReference type="AlphaFoldDB" id="A0A9P6KS52"/>